<dbReference type="SMART" id="SM00342">
    <property type="entry name" value="HTH_ARAC"/>
    <property type="match status" value="1"/>
</dbReference>
<dbReference type="PRINTS" id="PR00032">
    <property type="entry name" value="HTHARAC"/>
</dbReference>
<dbReference type="InterPro" id="IPR020449">
    <property type="entry name" value="Tscrpt_reg_AraC-type_HTH"/>
</dbReference>
<dbReference type="RefSeq" id="WP_379904419.1">
    <property type="nucleotide sequence ID" value="NZ_JBHRTR010000034.1"/>
</dbReference>
<evidence type="ECO:0000313" key="7">
    <source>
        <dbReference type="Proteomes" id="UP001595528"/>
    </source>
</evidence>
<evidence type="ECO:0000256" key="1">
    <source>
        <dbReference type="ARBA" id="ARBA00023015"/>
    </source>
</evidence>
<keyword evidence="7" id="KW-1185">Reference proteome</keyword>
<keyword evidence="3" id="KW-0804">Transcription</keyword>
<dbReference type="EMBL" id="JBHRTR010000034">
    <property type="protein sequence ID" value="MFC3229840.1"/>
    <property type="molecule type" value="Genomic_DNA"/>
</dbReference>
<dbReference type="Gene3D" id="1.10.10.60">
    <property type="entry name" value="Homeodomain-like"/>
    <property type="match status" value="1"/>
</dbReference>
<sequence>MTSRMESDDAPTAAGRGGEPVPHAVFTTDGLAGGESFACWRDSISCIFEVEASREVREENFQASVDAHMLGPIMLARTASRRQHWARTAGLMARDGMDHYMVQLFEKGCTFWETRGGSFRIPENGLLVFDLAREVDTVTDDFANLSLILPREMLQDSLERPDDQHMRVLHGTEPMVALLHDHMLSLKRLAARMSAQQAITVAPATAGLAAACLNAAASDRPDIRAGVALAQLGRIRRFIEAHLSETELSADWIAGRVGVSRSKLYALFDAFGGVAAYVRDRRLRRALLMLTDPSQGRRSIYDIALACGYGSDTAFSRAFRARYGVPPADARRHGAVPAPEDNDGAGLDRRYERWLRHLSV</sequence>
<evidence type="ECO:0000313" key="6">
    <source>
        <dbReference type="EMBL" id="MFC3229840.1"/>
    </source>
</evidence>
<name>A0ABV7L587_9PROT</name>
<dbReference type="PROSITE" id="PS00041">
    <property type="entry name" value="HTH_ARAC_FAMILY_1"/>
    <property type="match status" value="1"/>
</dbReference>
<dbReference type="SUPFAM" id="SSF46689">
    <property type="entry name" value="Homeodomain-like"/>
    <property type="match status" value="1"/>
</dbReference>
<keyword evidence="2" id="KW-0238">DNA-binding</keyword>
<dbReference type="InterPro" id="IPR009057">
    <property type="entry name" value="Homeodomain-like_sf"/>
</dbReference>
<dbReference type="PROSITE" id="PS01124">
    <property type="entry name" value="HTH_ARAC_FAMILY_2"/>
    <property type="match status" value="1"/>
</dbReference>
<dbReference type="InterPro" id="IPR018060">
    <property type="entry name" value="HTH_AraC"/>
</dbReference>
<dbReference type="InterPro" id="IPR050204">
    <property type="entry name" value="AraC_XylS_family_regulators"/>
</dbReference>
<organism evidence="6 7">
    <name type="scientific">Marinibaculum pumilum</name>
    <dbReference type="NCBI Taxonomy" id="1766165"/>
    <lineage>
        <taxon>Bacteria</taxon>
        <taxon>Pseudomonadati</taxon>
        <taxon>Pseudomonadota</taxon>
        <taxon>Alphaproteobacteria</taxon>
        <taxon>Rhodospirillales</taxon>
        <taxon>Rhodospirillaceae</taxon>
        <taxon>Marinibaculum</taxon>
    </lineage>
</organism>
<gene>
    <name evidence="6" type="ORF">ACFOGJ_21500</name>
</gene>
<protein>
    <submittedName>
        <fullName evidence="6">Helix-turn-helix domain-containing protein</fullName>
    </submittedName>
</protein>
<reference evidence="7" key="1">
    <citation type="journal article" date="2019" name="Int. J. Syst. Evol. Microbiol.">
        <title>The Global Catalogue of Microorganisms (GCM) 10K type strain sequencing project: providing services to taxonomists for standard genome sequencing and annotation.</title>
        <authorList>
            <consortium name="The Broad Institute Genomics Platform"/>
            <consortium name="The Broad Institute Genome Sequencing Center for Infectious Disease"/>
            <person name="Wu L."/>
            <person name="Ma J."/>
        </authorList>
    </citation>
    <scope>NUCLEOTIDE SEQUENCE [LARGE SCALE GENOMIC DNA]</scope>
    <source>
        <strain evidence="7">KCTC 42964</strain>
    </source>
</reference>
<dbReference type="Proteomes" id="UP001595528">
    <property type="component" value="Unassembled WGS sequence"/>
</dbReference>
<dbReference type="InterPro" id="IPR018062">
    <property type="entry name" value="HTH_AraC-typ_CS"/>
</dbReference>
<dbReference type="PANTHER" id="PTHR46796:SF6">
    <property type="entry name" value="ARAC SUBFAMILY"/>
    <property type="match status" value="1"/>
</dbReference>
<proteinExistence type="predicted"/>
<evidence type="ECO:0000256" key="3">
    <source>
        <dbReference type="ARBA" id="ARBA00023163"/>
    </source>
</evidence>
<keyword evidence="1" id="KW-0805">Transcription regulation</keyword>
<comment type="caution">
    <text evidence="6">The sequence shown here is derived from an EMBL/GenBank/DDBJ whole genome shotgun (WGS) entry which is preliminary data.</text>
</comment>
<evidence type="ECO:0000259" key="5">
    <source>
        <dbReference type="PROSITE" id="PS01124"/>
    </source>
</evidence>
<evidence type="ECO:0000256" key="2">
    <source>
        <dbReference type="ARBA" id="ARBA00023125"/>
    </source>
</evidence>
<dbReference type="Pfam" id="PF12833">
    <property type="entry name" value="HTH_18"/>
    <property type="match status" value="1"/>
</dbReference>
<feature type="region of interest" description="Disordered" evidence="4">
    <location>
        <begin position="1"/>
        <end position="22"/>
    </location>
</feature>
<accession>A0ABV7L587</accession>
<feature type="domain" description="HTH araC/xylS-type" evidence="5">
    <location>
        <begin position="233"/>
        <end position="333"/>
    </location>
</feature>
<dbReference type="PANTHER" id="PTHR46796">
    <property type="entry name" value="HTH-TYPE TRANSCRIPTIONAL ACTIVATOR RHAS-RELATED"/>
    <property type="match status" value="1"/>
</dbReference>
<evidence type="ECO:0000256" key="4">
    <source>
        <dbReference type="SAM" id="MobiDB-lite"/>
    </source>
</evidence>